<dbReference type="SMART" id="SM00382">
    <property type="entry name" value="AAA"/>
    <property type="match status" value="1"/>
</dbReference>
<dbReference type="Gene3D" id="3.40.50.300">
    <property type="entry name" value="P-loop containing nucleotide triphosphate hydrolases"/>
    <property type="match status" value="1"/>
</dbReference>
<dbReference type="RefSeq" id="WP_242981070.1">
    <property type="nucleotide sequence ID" value="NZ_CP020928.1"/>
</dbReference>
<protein>
    <submittedName>
        <fullName evidence="9">Teichoic acids export ATP-binding protein TagH</fullName>
    </submittedName>
</protein>
<dbReference type="InterPro" id="IPR017871">
    <property type="entry name" value="ABC_transporter-like_CS"/>
</dbReference>
<evidence type="ECO:0000256" key="6">
    <source>
        <dbReference type="ARBA" id="ARBA00022967"/>
    </source>
</evidence>
<evidence type="ECO:0000256" key="7">
    <source>
        <dbReference type="ARBA" id="ARBA00023136"/>
    </source>
</evidence>
<dbReference type="GO" id="GO:0016887">
    <property type="term" value="F:ATP hydrolysis activity"/>
    <property type="evidence" value="ECO:0007669"/>
    <property type="project" value="InterPro"/>
</dbReference>
<dbReference type="Proteomes" id="UP000244870">
    <property type="component" value="Chromosome"/>
</dbReference>
<evidence type="ECO:0000256" key="3">
    <source>
        <dbReference type="ARBA" id="ARBA00022475"/>
    </source>
</evidence>
<keyword evidence="4" id="KW-0547">Nucleotide-binding</keyword>
<evidence type="ECO:0000256" key="1">
    <source>
        <dbReference type="ARBA" id="ARBA00005417"/>
    </source>
</evidence>
<dbReference type="PROSITE" id="PS50893">
    <property type="entry name" value="ABC_TRANSPORTER_2"/>
    <property type="match status" value="1"/>
</dbReference>
<evidence type="ECO:0000256" key="4">
    <source>
        <dbReference type="ARBA" id="ARBA00022741"/>
    </source>
</evidence>
<keyword evidence="6" id="KW-1278">Translocase</keyword>
<feature type="domain" description="ABC transporter" evidence="8">
    <location>
        <begin position="27"/>
        <end position="247"/>
    </location>
</feature>
<evidence type="ECO:0000313" key="9">
    <source>
        <dbReference type="EMBL" id="AWF95330.1"/>
    </source>
</evidence>
<name>A0A2S1KQN8_9LACO</name>
<dbReference type="GO" id="GO:0005524">
    <property type="term" value="F:ATP binding"/>
    <property type="evidence" value="ECO:0007669"/>
    <property type="project" value="UniProtKB-KW"/>
</dbReference>
<dbReference type="InterPro" id="IPR015860">
    <property type="entry name" value="ABC_transpr_TagH-like"/>
</dbReference>
<reference evidence="9 10" key="1">
    <citation type="submission" date="2017-04" db="EMBL/GenBank/DDBJ databases">
        <title>Weissella cibaria strain m2 complete genome.</title>
        <authorList>
            <person name="Pan Q."/>
            <person name="Tan M."/>
            <person name="Yao F."/>
            <person name="Su S."/>
        </authorList>
    </citation>
    <scope>NUCLEOTIDE SEQUENCE [LARGE SCALE GENOMIC DNA]</scope>
    <source>
        <strain evidence="9 10">M2</strain>
    </source>
</reference>
<dbReference type="InterPro" id="IPR050683">
    <property type="entry name" value="Bact_Polysacc_Export_ATP-bd"/>
</dbReference>
<organism evidence="9 10">
    <name type="scientific">Weissella cibaria</name>
    <dbReference type="NCBI Taxonomy" id="137591"/>
    <lineage>
        <taxon>Bacteria</taxon>
        <taxon>Bacillati</taxon>
        <taxon>Bacillota</taxon>
        <taxon>Bacilli</taxon>
        <taxon>Lactobacillales</taxon>
        <taxon>Lactobacillaceae</taxon>
        <taxon>Weissella</taxon>
    </lineage>
</organism>
<sequence length="372" mass="41931">MAEEERQVKVRASYVTKQYEMAPTKSDKMKSLFFKTNFPKFWAVRGVNFEAFEGETIAIVGNNGSGKSTLMKMVAGIVPPTSGEIEINGETSLIAINAGLKGNMSGRENIRLKALMLGLTNDEINAKMDEIIAFSELGDFIDQQVKSYSSGMKSKLGFSISVHTNPDILIVDEALSVGDATFNRKSLAKIKEFQQQGKTIFFVSHSLGQVREMADRVLWMHYGEVRMFGPTEEVMNAYDKFIADYKALSGKEQTKYRNEYRTAQQNFSLDELYEKSLKRERKITGNDVLPAEIETSIYKSTHNRHSAERWSVVDKTILVVLLLLTVFVADKVILNLGMKNIVEHPSHLITNWSPEKIHELNVEHMADDLGAK</sequence>
<evidence type="ECO:0000259" key="8">
    <source>
        <dbReference type="PROSITE" id="PS50893"/>
    </source>
</evidence>
<gene>
    <name evidence="9" type="ORF">B6254_0923</name>
</gene>
<keyword evidence="7" id="KW-0472">Membrane</keyword>
<dbReference type="EMBL" id="CP020928">
    <property type="protein sequence ID" value="AWF95330.1"/>
    <property type="molecule type" value="Genomic_DNA"/>
</dbReference>
<evidence type="ECO:0000256" key="5">
    <source>
        <dbReference type="ARBA" id="ARBA00022840"/>
    </source>
</evidence>
<dbReference type="Pfam" id="PF00005">
    <property type="entry name" value="ABC_tran"/>
    <property type="match status" value="1"/>
</dbReference>
<keyword evidence="5 9" id="KW-0067">ATP-binding</keyword>
<proteinExistence type="inferred from homology"/>
<dbReference type="PROSITE" id="PS00211">
    <property type="entry name" value="ABC_TRANSPORTER_1"/>
    <property type="match status" value="1"/>
</dbReference>
<comment type="similarity">
    <text evidence="1">Belongs to the ABC transporter superfamily.</text>
</comment>
<dbReference type="CDD" id="cd03220">
    <property type="entry name" value="ABC_KpsT_Wzt"/>
    <property type="match status" value="1"/>
</dbReference>
<dbReference type="AlphaFoldDB" id="A0A2S1KQN8"/>
<dbReference type="FunFam" id="3.40.50.300:FF:003010">
    <property type="entry name" value="Teichoic acids export ATP-binding protein TagH"/>
    <property type="match status" value="1"/>
</dbReference>
<dbReference type="GO" id="GO:0016020">
    <property type="term" value="C:membrane"/>
    <property type="evidence" value="ECO:0007669"/>
    <property type="project" value="InterPro"/>
</dbReference>
<dbReference type="InterPro" id="IPR003439">
    <property type="entry name" value="ABC_transporter-like_ATP-bd"/>
</dbReference>
<keyword evidence="2" id="KW-0813">Transport</keyword>
<evidence type="ECO:0000256" key="2">
    <source>
        <dbReference type="ARBA" id="ARBA00022448"/>
    </source>
</evidence>
<dbReference type="PANTHER" id="PTHR46743">
    <property type="entry name" value="TEICHOIC ACIDS EXPORT ATP-BINDING PROTEIN TAGH"/>
    <property type="match status" value="1"/>
</dbReference>
<dbReference type="InterPro" id="IPR003593">
    <property type="entry name" value="AAA+_ATPase"/>
</dbReference>
<accession>A0A2S1KQN8</accession>
<dbReference type="GO" id="GO:0140359">
    <property type="term" value="F:ABC-type transporter activity"/>
    <property type="evidence" value="ECO:0007669"/>
    <property type="project" value="InterPro"/>
</dbReference>
<dbReference type="PANTHER" id="PTHR46743:SF2">
    <property type="entry name" value="TEICHOIC ACIDS EXPORT ATP-BINDING PROTEIN TAGH"/>
    <property type="match status" value="1"/>
</dbReference>
<keyword evidence="3" id="KW-1003">Cell membrane</keyword>
<dbReference type="SUPFAM" id="SSF52540">
    <property type="entry name" value="P-loop containing nucleoside triphosphate hydrolases"/>
    <property type="match status" value="1"/>
</dbReference>
<evidence type="ECO:0000313" key="10">
    <source>
        <dbReference type="Proteomes" id="UP000244870"/>
    </source>
</evidence>
<dbReference type="InterPro" id="IPR027417">
    <property type="entry name" value="P-loop_NTPase"/>
</dbReference>